<evidence type="ECO:0000256" key="2">
    <source>
        <dbReference type="ARBA" id="ARBA00022692"/>
    </source>
</evidence>
<dbReference type="InterPro" id="IPR001182">
    <property type="entry name" value="FtsW/RodA"/>
</dbReference>
<proteinExistence type="predicted"/>
<organism evidence="7">
    <name type="scientific">freshwater metagenome</name>
    <dbReference type="NCBI Taxonomy" id="449393"/>
    <lineage>
        <taxon>unclassified sequences</taxon>
        <taxon>metagenomes</taxon>
        <taxon>ecological metagenomes</taxon>
    </lineage>
</organism>
<evidence type="ECO:0000313" key="7">
    <source>
        <dbReference type="EMBL" id="CAB4726898.1"/>
    </source>
</evidence>
<comment type="subcellular location">
    <subcellularLocation>
        <location evidence="1">Membrane</location>
        <topology evidence="1">Multi-pass membrane protein</topology>
    </subcellularLocation>
</comment>
<feature type="transmembrane region" description="Helical" evidence="6">
    <location>
        <begin position="285"/>
        <end position="311"/>
    </location>
</feature>
<feature type="transmembrane region" description="Helical" evidence="6">
    <location>
        <begin position="60"/>
        <end position="81"/>
    </location>
</feature>
<sequence>MAYPILNRRPQGRLGNIRSGPGDPRRNIDWTMLAPVVLLGIIGAFAIYSATYWKVDADPYWFAVRQVTFLIASAVVLVIVMAFDYQLLRERAYFLYGCSVIGLLMVLSVGALKGGARLSFDFGPISFQPAEFAKPAVLVALAAYFSESREEDMSYSKFIGGLVLVGIPTALIIVQPDLGSAFVLIVGSLCVLVMAGARLRYLVLISLLTVGTVAAAVVAGIVDRYQLKRITAFVNQNSSDKDLERYVFQVRYAKRAVATGGWFGKGYLKAPLTNGKFIPVQQSDFIFSAIAEQFGMIGGGLVLGLFGLLLFRIWRVGHLSKDLFGSYICAGIFGVILWHVFQNIGMTMGIMPVTGVPLPFVSYGGSSLLSFSIMIGLVESIHMRRMR</sequence>
<dbReference type="EMBL" id="CAFAAL010000059">
    <property type="protein sequence ID" value="CAB4803659.1"/>
    <property type="molecule type" value="Genomic_DNA"/>
</dbReference>
<feature type="transmembrane region" description="Helical" evidence="6">
    <location>
        <begin position="361"/>
        <end position="381"/>
    </location>
</feature>
<feature type="transmembrane region" description="Helical" evidence="6">
    <location>
        <begin position="180"/>
        <end position="197"/>
    </location>
</feature>
<feature type="transmembrane region" description="Helical" evidence="6">
    <location>
        <begin position="202"/>
        <end position="222"/>
    </location>
</feature>
<dbReference type="GO" id="GO:0051301">
    <property type="term" value="P:cell division"/>
    <property type="evidence" value="ECO:0007669"/>
    <property type="project" value="InterPro"/>
</dbReference>
<evidence type="ECO:0000313" key="10">
    <source>
        <dbReference type="EMBL" id="CAB4880285.1"/>
    </source>
</evidence>
<evidence type="ECO:0000313" key="12">
    <source>
        <dbReference type="EMBL" id="CAB5034517.1"/>
    </source>
</evidence>
<evidence type="ECO:0000313" key="8">
    <source>
        <dbReference type="EMBL" id="CAB4782822.1"/>
    </source>
</evidence>
<dbReference type="EMBL" id="CAFBLJ010000112">
    <property type="protein sequence ID" value="CAB4880285.1"/>
    <property type="molecule type" value="Genomic_DNA"/>
</dbReference>
<dbReference type="GO" id="GO:0015648">
    <property type="term" value="F:lipid-linked peptidoglycan transporter activity"/>
    <property type="evidence" value="ECO:0007669"/>
    <property type="project" value="TreeGrafter"/>
</dbReference>
<keyword evidence="3" id="KW-0133">Cell shape</keyword>
<dbReference type="Pfam" id="PF01098">
    <property type="entry name" value="FTSW_RODA_SPOVE"/>
    <property type="match status" value="1"/>
</dbReference>
<dbReference type="EMBL" id="CAFBPS010000118">
    <property type="protein sequence ID" value="CAB5034517.1"/>
    <property type="molecule type" value="Genomic_DNA"/>
</dbReference>
<dbReference type="AlphaFoldDB" id="A0A6J6RX35"/>
<keyword evidence="5 6" id="KW-0472">Membrane</keyword>
<dbReference type="EMBL" id="CAFBMF010000116">
    <property type="protein sequence ID" value="CAB4909552.1"/>
    <property type="molecule type" value="Genomic_DNA"/>
</dbReference>
<evidence type="ECO:0000313" key="11">
    <source>
        <dbReference type="EMBL" id="CAB4909552.1"/>
    </source>
</evidence>
<keyword evidence="4 6" id="KW-1133">Transmembrane helix</keyword>
<dbReference type="GO" id="GO:0008360">
    <property type="term" value="P:regulation of cell shape"/>
    <property type="evidence" value="ECO:0007669"/>
    <property type="project" value="UniProtKB-KW"/>
</dbReference>
<evidence type="ECO:0000256" key="4">
    <source>
        <dbReference type="ARBA" id="ARBA00022989"/>
    </source>
</evidence>
<dbReference type="EMBL" id="CAEZYH010000076">
    <property type="protein sequence ID" value="CAB4726898.1"/>
    <property type="molecule type" value="Genomic_DNA"/>
</dbReference>
<feature type="transmembrane region" description="Helical" evidence="6">
    <location>
        <begin position="93"/>
        <end position="113"/>
    </location>
</feature>
<evidence type="ECO:0000256" key="6">
    <source>
        <dbReference type="SAM" id="Phobius"/>
    </source>
</evidence>
<protein>
    <submittedName>
        <fullName evidence="7">Unannotated protein</fullName>
    </submittedName>
</protein>
<gene>
    <name evidence="7" type="ORF">UFOPK2658_01451</name>
    <name evidence="8" type="ORF">UFOPK2880_01557</name>
    <name evidence="9" type="ORF">UFOPK3004_00815</name>
    <name evidence="10" type="ORF">UFOPK3304_01580</name>
    <name evidence="11" type="ORF">UFOPK3494_01428</name>
    <name evidence="12" type="ORF">UFOPK4134_01351</name>
</gene>
<feature type="transmembrane region" description="Helical" evidence="6">
    <location>
        <begin position="28"/>
        <end position="48"/>
    </location>
</feature>
<keyword evidence="2 6" id="KW-0812">Transmembrane</keyword>
<dbReference type="GO" id="GO:0005886">
    <property type="term" value="C:plasma membrane"/>
    <property type="evidence" value="ECO:0007669"/>
    <property type="project" value="TreeGrafter"/>
</dbReference>
<accession>A0A6J6RX35</accession>
<feature type="transmembrane region" description="Helical" evidence="6">
    <location>
        <begin position="323"/>
        <end position="341"/>
    </location>
</feature>
<dbReference type="InterPro" id="IPR018365">
    <property type="entry name" value="Cell_cycle_FtsW-rel_CS"/>
</dbReference>
<evidence type="ECO:0000313" key="9">
    <source>
        <dbReference type="EMBL" id="CAB4803659.1"/>
    </source>
</evidence>
<dbReference type="GO" id="GO:0032153">
    <property type="term" value="C:cell division site"/>
    <property type="evidence" value="ECO:0007669"/>
    <property type="project" value="TreeGrafter"/>
</dbReference>
<dbReference type="EMBL" id="CAEZZP010000126">
    <property type="protein sequence ID" value="CAB4782822.1"/>
    <property type="molecule type" value="Genomic_DNA"/>
</dbReference>
<name>A0A6J6RX35_9ZZZZ</name>
<dbReference type="PROSITE" id="PS00428">
    <property type="entry name" value="FTSW_RODA_SPOVE"/>
    <property type="match status" value="1"/>
</dbReference>
<dbReference type="PANTHER" id="PTHR30474">
    <property type="entry name" value="CELL CYCLE PROTEIN"/>
    <property type="match status" value="1"/>
</dbReference>
<evidence type="ECO:0000256" key="3">
    <source>
        <dbReference type="ARBA" id="ARBA00022960"/>
    </source>
</evidence>
<reference evidence="7" key="1">
    <citation type="submission" date="2020-05" db="EMBL/GenBank/DDBJ databases">
        <authorList>
            <person name="Chiriac C."/>
            <person name="Salcher M."/>
            <person name="Ghai R."/>
            <person name="Kavagutti S V."/>
        </authorList>
    </citation>
    <scope>NUCLEOTIDE SEQUENCE</scope>
</reference>
<evidence type="ECO:0000256" key="5">
    <source>
        <dbReference type="ARBA" id="ARBA00023136"/>
    </source>
</evidence>
<evidence type="ECO:0000256" key="1">
    <source>
        <dbReference type="ARBA" id="ARBA00004141"/>
    </source>
</evidence>